<feature type="region of interest" description="Disordered" evidence="1">
    <location>
        <begin position="75"/>
        <end position="98"/>
    </location>
</feature>
<dbReference type="RefSeq" id="WP_249476996.1">
    <property type="nucleotide sequence ID" value="NZ_CP097218.1"/>
</dbReference>
<dbReference type="SUPFAM" id="SSF56112">
    <property type="entry name" value="Protein kinase-like (PK-like)"/>
    <property type="match status" value="1"/>
</dbReference>
<gene>
    <name evidence="3" type="ORF">M4486_10335</name>
</gene>
<dbReference type="InterPro" id="IPR002575">
    <property type="entry name" value="Aminoglycoside_PTrfase"/>
</dbReference>
<evidence type="ECO:0000313" key="3">
    <source>
        <dbReference type="EMBL" id="UQN28051.1"/>
    </source>
</evidence>
<sequence>MDEPRSTDDPRPDGPTLGDGHAALSHDTRAAALAAALVDALPSLAQWMVRQRWYPAKGAGAPRLTVRGAAVIASTSGTDGAAREDARDSGTGPEAARDGGAQVLDVVVRAVADGAATDYQVPLVVRAGSAPGAGSDGEDPDGLITVLERPADSDVPTDPTGAASSAPGAGTGPLRIEDACRTDLGRRALLHVLAADRRADSLRGGTHGAPGDGPLVGPPIGPLVGPGLALDPAPVPGRTGARVVATRLLSGEQSNSSMIFTLEDADPVILKLFRVLAPGENPDVVLQGALDRAGCTRIAPMIGSVRLRVGARGGATAEEGADESADALLAQGFLPDVEDAWRVALQQASGGVDFRAGARDLGAAVAEVHRLLASELPSAPAAPADRARVLDQMRARLDEVAAQVPQVLPHRAALRGLIDAAADAAWPPLQRIHGDLHLGQVLADPSRGWVLLDFEGEPLRPLAERALPDCPVRDVAGMLRSLDYAGGAVLHEHGVDASAWVAESSRAFLDGYLDAMGIAHEDASFLALLRAFEADKAVYEVLYEARNRPSWLPIPLGALARLSSR</sequence>
<feature type="region of interest" description="Disordered" evidence="1">
    <location>
        <begin position="150"/>
        <end position="174"/>
    </location>
</feature>
<proteinExistence type="predicted"/>
<accession>A0ABY4N1Q8</accession>
<keyword evidence="4" id="KW-1185">Reference proteome</keyword>
<dbReference type="InterPro" id="IPR011009">
    <property type="entry name" value="Kinase-like_dom_sf"/>
</dbReference>
<feature type="region of interest" description="Disordered" evidence="1">
    <location>
        <begin position="1"/>
        <end position="22"/>
    </location>
</feature>
<dbReference type="Gene3D" id="3.90.1200.10">
    <property type="match status" value="1"/>
</dbReference>
<feature type="compositionally biased region" description="Basic and acidic residues" evidence="1">
    <location>
        <begin position="1"/>
        <end position="12"/>
    </location>
</feature>
<name>A0ABY4N1Q8_9MICO</name>
<organism evidence="3 4">
    <name type="scientific">Brachybacterium kimchii</name>
    <dbReference type="NCBI Taxonomy" id="2942909"/>
    <lineage>
        <taxon>Bacteria</taxon>
        <taxon>Bacillati</taxon>
        <taxon>Actinomycetota</taxon>
        <taxon>Actinomycetes</taxon>
        <taxon>Micrococcales</taxon>
        <taxon>Dermabacteraceae</taxon>
        <taxon>Brachybacterium</taxon>
    </lineage>
</organism>
<dbReference type="EMBL" id="CP097218">
    <property type="protein sequence ID" value="UQN28051.1"/>
    <property type="molecule type" value="Genomic_DNA"/>
</dbReference>
<evidence type="ECO:0000313" key="4">
    <source>
        <dbReference type="Proteomes" id="UP001055868"/>
    </source>
</evidence>
<dbReference type="Pfam" id="PF01636">
    <property type="entry name" value="APH"/>
    <property type="match status" value="1"/>
</dbReference>
<feature type="compositionally biased region" description="Low complexity" evidence="1">
    <location>
        <begin position="159"/>
        <end position="168"/>
    </location>
</feature>
<feature type="domain" description="Aminoglycoside phosphotransferase" evidence="2">
    <location>
        <begin position="356"/>
        <end position="497"/>
    </location>
</feature>
<reference evidence="3" key="1">
    <citation type="submission" date="2022-05" db="EMBL/GenBank/DDBJ databases">
        <title>Genomic analysis of Brachybacterium sp. CBA3104.</title>
        <authorList>
            <person name="Roh S.W."/>
            <person name="Kim Y.B."/>
            <person name="Kim Y."/>
        </authorList>
    </citation>
    <scope>NUCLEOTIDE SEQUENCE</scope>
    <source>
        <strain evidence="3">CBA3104</strain>
    </source>
</reference>
<evidence type="ECO:0000259" key="2">
    <source>
        <dbReference type="Pfam" id="PF01636"/>
    </source>
</evidence>
<dbReference type="Proteomes" id="UP001055868">
    <property type="component" value="Chromosome"/>
</dbReference>
<protein>
    <submittedName>
        <fullName evidence="3">Phosphotransferase</fullName>
    </submittedName>
</protein>
<evidence type="ECO:0000256" key="1">
    <source>
        <dbReference type="SAM" id="MobiDB-lite"/>
    </source>
</evidence>